<dbReference type="EMBL" id="JASCZI010272826">
    <property type="protein sequence ID" value="MED6223605.1"/>
    <property type="molecule type" value="Genomic_DNA"/>
</dbReference>
<name>A0ABU6ZNQ9_9FABA</name>
<protein>
    <submittedName>
        <fullName evidence="2">Uncharacterized protein</fullName>
    </submittedName>
</protein>
<proteinExistence type="predicted"/>
<dbReference type="Proteomes" id="UP001341840">
    <property type="component" value="Unassembled WGS sequence"/>
</dbReference>
<evidence type="ECO:0000313" key="2">
    <source>
        <dbReference type="EMBL" id="MED6223605.1"/>
    </source>
</evidence>
<evidence type="ECO:0000313" key="3">
    <source>
        <dbReference type="Proteomes" id="UP001341840"/>
    </source>
</evidence>
<reference evidence="2 3" key="1">
    <citation type="journal article" date="2023" name="Plants (Basel)">
        <title>Bridging the Gap: Combining Genomics and Transcriptomics Approaches to Understand Stylosanthes scabra, an Orphan Legume from the Brazilian Caatinga.</title>
        <authorList>
            <person name="Ferreira-Neto J.R.C."/>
            <person name="da Silva M.D."/>
            <person name="Binneck E."/>
            <person name="de Melo N.F."/>
            <person name="da Silva R.H."/>
            <person name="de Melo A.L.T.M."/>
            <person name="Pandolfi V."/>
            <person name="Bustamante F.O."/>
            <person name="Brasileiro-Vidal A.C."/>
            <person name="Benko-Iseppon A.M."/>
        </authorList>
    </citation>
    <scope>NUCLEOTIDE SEQUENCE [LARGE SCALE GENOMIC DNA]</scope>
    <source>
        <tissue evidence="2">Leaves</tissue>
    </source>
</reference>
<evidence type="ECO:0000256" key="1">
    <source>
        <dbReference type="SAM" id="MobiDB-lite"/>
    </source>
</evidence>
<sequence>MGCKTPANKRKSASRNDPPPPLSQVPLWKWFSSKEAWESLQKVFSKMPIVKPRYLTEGLLPEDRYSVFWELLDIQGLRPVIFMQERYYPRLMAAAVTTLSIQDSLDRYGHGNFRFTFKLAGGKYALGLDELASIWGLQNRGILFKGGSNPNIRLRSYDYERAQRMLRVTTITVGKYSVGGMSTNHHLLHYMLTYILLPRKGNHGIINEEDLIILWAMVEKREINWPYLMAHRLMIYAFGKLGPCLGHGMLWTKVFEYLGIDLSGEDAVPIDVGNVITQDEKRS</sequence>
<comment type="caution">
    <text evidence="2">The sequence shown here is derived from an EMBL/GenBank/DDBJ whole genome shotgun (WGS) entry which is preliminary data.</text>
</comment>
<accession>A0ABU6ZNQ9</accession>
<organism evidence="2 3">
    <name type="scientific">Stylosanthes scabra</name>
    <dbReference type="NCBI Taxonomy" id="79078"/>
    <lineage>
        <taxon>Eukaryota</taxon>
        <taxon>Viridiplantae</taxon>
        <taxon>Streptophyta</taxon>
        <taxon>Embryophyta</taxon>
        <taxon>Tracheophyta</taxon>
        <taxon>Spermatophyta</taxon>
        <taxon>Magnoliopsida</taxon>
        <taxon>eudicotyledons</taxon>
        <taxon>Gunneridae</taxon>
        <taxon>Pentapetalae</taxon>
        <taxon>rosids</taxon>
        <taxon>fabids</taxon>
        <taxon>Fabales</taxon>
        <taxon>Fabaceae</taxon>
        <taxon>Papilionoideae</taxon>
        <taxon>50 kb inversion clade</taxon>
        <taxon>dalbergioids sensu lato</taxon>
        <taxon>Dalbergieae</taxon>
        <taxon>Pterocarpus clade</taxon>
        <taxon>Stylosanthes</taxon>
    </lineage>
</organism>
<feature type="region of interest" description="Disordered" evidence="1">
    <location>
        <begin position="1"/>
        <end position="21"/>
    </location>
</feature>
<gene>
    <name evidence="2" type="ORF">PIB30_075545</name>
</gene>
<keyword evidence="3" id="KW-1185">Reference proteome</keyword>